<evidence type="ECO:0000256" key="1">
    <source>
        <dbReference type="SAM" id="Phobius"/>
    </source>
</evidence>
<evidence type="ECO:0000313" key="3">
    <source>
        <dbReference type="Proteomes" id="UP000245699"/>
    </source>
</evidence>
<comment type="caution">
    <text evidence="2">The sequence shown here is derived from an EMBL/GenBank/DDBJ whole genome shotgun (WGS) entry which is preliminary data.</text>
</comment>
<keyword evidence="1" id="KW-0812">Transmembrane</keyword>
<dbReference type="InterPro" id="IPR037652">
    <property type="entry name" value="Mim2"/>
</dbReference>
<name>A0A2T9YNS2_9FUNG</name>
<keyword evidence="3" id="KW-1185">Reference proteome</keyword>
<sequence>MSYDRYIFTNSNGYITFRNPSADTNNFNLPNSGYLEDYLNEAENDSESGIFNSAVPDFDEAYKPNFYLLKFSIKILLGEYADEDSDQDNSNKKDSEIDDLLKKELVQLTSVMLFFVVPFISRFLGRRFMMYCWKSFLGSWIKTP</sequence>
<dbReference type="Pfam" id="PF19117">
    <property type="entry name" value="Mim2"/>
    <property type="match status" value="1"/>
</dbReference>
<proteinExistence type="predicted"/>
<reference evidence="2 3" key="1">
    <citation type="journal article" date="2018" name="MBio">
        <title>Comparative Genomics Reveals the Core Gene Toolbox for the Fungus-Insect Symbiosis.</title>
        <authorList>
            <person name="Wang Y."/>
            <person name="Stata M."/>
            <person name="Wang W."/>
            <person name="Stajich J.E."/>
            <person name="White M.M."/>
            <person name="Moncalvo J.M."/>
        </authorList>
    </citation>
    <scope>NUCLEOTIDE SEQUENCE [LARGE SCALE GENOMIC DNA]</scope>
    <source>
        <strain evidence="2 3">AUS-77-4</strain>
    </source>
</reference>
<dbReference type="GO" id="GO:0070096">
    <property type="term" value="P:mitochondrial outer membrane translocase complex assembly"/>
    <property type="evidence" value="ECO:0007669"/>
    <property type="project" value="InterPro"/>
</dbReference>
<accession>A0A2T9YNS2</accession>
<organism evidence="2 3">
    <name type="scientific">Furculomyces boomerangus</name>
    <dbReference type="NCBI Taxonomy" id="61424"/>
    <lineage>
        <taxon>Eukaryota</taxon>
        <taxon>Fungi</taxon>
        <taxon>Fungi incertae sedis</taxon>
        <taxon>Zoopagomycota</taxon>
        <taxon>Kickxellomycotina</taxon>
        <taxon>Harpellomycetes</taxon>
        <taxon>Harpellales</taxon>
        <taxon>Harpellaceae</taxon>
        <taxon>Furculomyces</taxon>
    </lineage>
</organism>
<keyword evidence="1" id="KW-0472">Membrane</keyword>
<dbReference type="GO" id="GO:0005739">
    <property type="term" value="C:mitochondrion"/>
    <property type="evidence" value="ECO:0007669"/>
    <property type="project" value="GOC"/>
</dbReference>
<protein>
    <submittedName>
        <fullName evidence="2">Uncharacterized protein</fullName>
    </submittedName>
</protein>
<dbReference type="EMBL" id="MBFT01000281">
    <property type="protein sequence ID" value="PVU93998.1"/>
    <property type="molecule type" value="Genomic_DNA"/>
</dbReference>
<feature type="transmembrane region" description="Helical" evidence="1">
    <location>
        <begin position="105"/>
        <end position="125"/>
    </location>
</feature>
<dbReference type="GO" id="GO:0045040">
    <property type="term" value="P:protein insertion into mitochondrial outer membrane"/>
    <property type="evidence" value="ECO:0007669"/>
    <property type="project" value="InterPro"/>
</dbReference>
<evidence type="ECO:0000313" key="2">
    <source>
        <dbReference type="EMBL" id="PVU93998.1"/>
    </source>
</evidence>
<dbReference type="Proteomes" id="UP000245699">
    <property type="component" value="Unassembled WGS sequence"/>
</dbReference>
<dbReference type="AlphaFoldDB" id="A0A2T9YNS2"/>
<keyword evidence="1" id="KW-1133">Transmembrane helix</keyword>
<dbReference type="OrthoDB" id="5555533at2759"/>
<gene>
    <name evidence="2" type="ORF">BB559_003109</name>
</gene>